<dbReference type="EMBL" id="QOVL01000013">
    <property type="protein sequence ID" value="RXG27948.1"/>
    <property type="molecule type" value="Genomic_DNA"/>
</dbReference>
<evidence type="ECO:0000313" key="1">
    <source>
        <dbReference type="EMBL" id="RXG27948.1"/>
    </source>
</evidence>
<evidence type="ECO:0000313" key="2">
    <source>
        <dbReference type="Proteomes" id="UP000290608"/>
    </source>
</evidence>
<gene>
    <name evidence="1" type="ORF">DSL99_2740</name>
</gene>
<accession>A0A4Q0PJU6</accession>
<dbReference type="Pfam" id="PF09357">
    <property type="entry name" value="RteC"/>
    <property type="match status" value="1"/>
</dbReference>
<sequence length="73" mass="8339">MLSKHALIASGAVKGDIKDLATAFEKVLDIDLENYYCSFLKIRGRKEDFARFLDLLKTSLIKKIKEELLCSFL</sequence>
<organism evidence="1 2">
    <name type="scientific">Leeuwenhoekiella marinoflava</name>
    <dbReference type="NCBI Taxonomy" id="988"/>
    <lineage>
        <taxon>Bacteria</taxon>
        <taxon>Pseudomonadati</taxon>
        <taxon>Bacteroidota</taxon>
        <taxon>Flavobacteriia</taxon>
        <taxon>Flavobacteriales</taxon>
        <taxon>Flavobacteriaceae</taxon>
        <taxon>Leeuwenhoekiella</taxon>
    </lineage>
</organism>
<dbReference type="Proteomes" id="UP000290608">
    <property type="component" value="Unassembled WGS sequence"/>
</dbReference>
<proteinExistence type="predicted"/>
<dbReference type="InterPro" id="IPR018534">
    <property type="entry name" value="Tet_reg_excision_RteC"/>
</dbReference>
<reference evidence="1 2" key="1">
    <citation type="submission" date="2018-07" db="EMBL/GenBank/DDBJ databases">
        <title>Leeuwenhoekiella genomics.</title>
        <authorList>
            <person name="Tahon G."/>
            <person name="Willems A."/>
        </authorList>
    </citation>
    <scope>NUCLEOTIDE SEQUENCE [LARGE SCALE GENOMIC DNA]</scope>
    <source>
        <strain evidence="1 2">LMG 1345</strain>
    </source>
</reference>
<dbReference type="RefSeq" id="WP_164917868.1">
    <property type="nucleotide sequence ID" value="NZ_QOVL01000013.1"/>
</dbReference>
<name>A0A4Q0PJU6_9FLAO</name>
<dbReference type="AlphaFoldDB" id="A0A4Q0PJU6"/>
<protein>
    <submittedName>
        <fullName evidence="1">RteC protein</fullName>
    </submittedName>
</protein>
<comment type="caution">
    <text evidence="1">The sequence shown here is derived from an EMBL/GenBank/DDBJ whole genome shotgun (WGS) entry which is preliminary data.</text>
</comment>